<dbReference type="KEGG" id="hor:Hore_09110"/>
<sequence>MTKPQNYYIYILVLISVIALVSFLSSPYFKIHSIKINSLSVLSETEVRKSIEQYRGVNIWLVDTHEVRERLLVDRYIKNAIVRKELPDTLNINIQEHIPLARININGKYFTFTSRGYILEKGSLNARLDVPEIKGMKFNYTDDRVLFGPSLEKIVQALEEIDIDTRARIRLINKSQDRLIAYIGHNYRVYLGSSDKVIYKLKILESILYKIDEENLKVDYIDLSIVRKPVIRLKK</sequence>
<evidence type="ECO:0000256" key="8">
    <source>
        <dbReference type="SAM" id="Phobius"/>
    </source>
</evidence>
<organism evidence="10 11">
    <name type="scientific">Halothermothrix orenii (strain H 168 / OCM 544 / DSM 9562)</name>
    <dbReference type="NCBI Taxonomy" id="373903"/>
    <lineage>
        <taxon>Bacteria</taxon>
        <taxon>Bacillati</taxon>
        <taxon>Bacillota</taxon>
        <taxon>Clostridia</taxon>
        <taxon>Halanaerobiales</taxon>
        <taxon>Halothermotrichaceae</taxon>
        <taxon>Halothermothrix</taxon>
    </lineage>
</organism>
<keyword evidence="5 8" id="KW-1133">Transmembrane helix</keyword>
<keyword evidence="3" id="KW-0132">Cell division</keyword>
<evidence type="ECO:0000313" key="10">
    <source>
        <dbReference type="EMBL" id="ACL69667.1"/>
    </source>
</evidence>
<proteinExistence type="predicted"/>
<dbReference type="InterPro" id="IPR005548">
    <property type="entry name" value="Cell_div_FtsQ/DivIB_C"/>
</dbReference>
<evidence type="ECO:0000313" key="11">
    <source>
        <dbReference type="Proteomes" id="UP000000719"/>
    </source>
</evidence>
<name>B8CWJ8_HALOH</name>
<keyword evidence="4 8" id="KW-0812">Transmembrane</keyword>
<evidence type="ECO:0000256" key="1">
    <source>
        <dbReference type="ARBA" id="ARBA00004370"/>
    </source>
</evidence>
<dbReference type="InterPro" id="IPR034746">
    <property type="entry name" value="POTRA"/>
</dbReference>
<keyword evidence="6 8" id="KW-0472">Membrane</keyword>
<dbReference type="Proteomes" id="UP000000719">
    <property type="component" value="Chromosome"/>
</dbReference>
<dbReference type="PROSITE" id="PS51779">
    <property type="entry name" value="POTRA"/>
    <property type="match status" value="1"/>
</dbReference>
<dbReference type="STRING" id="373903.Hore_09110"/>
<dbReference type="Pfam" id="PF03799">
    <property type="entry name" value="FtsQ_DivIB_C"/>
    <property type="match status" value="1"/>
</dbReference>
<feature type="domain" description="POTRA" evidence="9">
    <location>
        <begin position="29"/>
        <end position="97"/>
    </location>
</feature>
<comment type="subcellular location">
    <subcellularLocation>
        <location evidence="1">Membrane</location>
    </subcellularLocation>
</comment>
<keyword evidence="11" id="KW-1185">Reference proteome</keyword>
<dbReference type="eggNOG" id="COG1589">
    <property type="taxonomic scope" value="Bacteria"/>
</dbReference>
<dbReference type="InterPro" id="IPR013685">
    <property type="entry name" value="POTRA_FtsQ_type"/>
</dbReference>
<dbReference type="AlphaFoldDB" id="B8CWJ8"/>
<gene>
    <name evidence="10" type="ordered locus">Hore_09110</name>
</gene>
<dbReference type="GO" id="GO:0051301">
    <property type="term" value="P:cell division"/>
    <property type="evidence" value="ECO:0007669"/>
    <property type="project" value="UniProtKB-KW"/>
</dbReference>
<dbReference type="Pfam" id="PF08478">
    <property type="entry name" value="POTRA_1"/>
    <property type="match status" value="1"/>
</dbReference>
<protein>
    <submittedName>
        <fullName evidence="10">Polypeptide-transport-associated domain protein FtsQ-type</fullName>
    </submittedName>
</protein>
<dbReference type="RefSeq" id="WP_012635854.1">
    <property type="nucleotide sequence ID" value="NC_011899.1"/>
</dbReference>
<evidence type="ECO:0000259" key="9">
    <source>
        <dbReference type="PROSITE" id="PS51779"/>
    </source>
</evidence>
<dbReference type="GO" id="GO:0005886">
    <property type="term" value="C:plasma membrane"/>
    <property type="evidence" value="ECO:0007669"/>
    <property type="project" value="TreeGrafter"/>
</dbReference>
<dbReference type="InterPro" id="IPR050487">
    <property type="entry name" value="FtsQ_DivIB"/>
</dbReference>
<dbReference type="PANTHER" id="PTHR37820">
    <property type="entry name" value="CELL DIVISION PROTEIN DIVIB"/>
    <property type="match status" value="1"/>
</dbReference>
<evidence type="ECO:0000256" key="6">
    <source>
        <dbReference type="ARBA" id="ARBA00023136"/>
    </source>
</evidence>
<evidence type="ECO:0000256" key="7">
    <source>
        <dbReference type="ARBA" id="ARBA00023306"/>
    </source>
</evidence>
<reference evidence="10 11" key="1">
    <citation type="journal article" date="2009" name="PLoS ONE">
        <title>Genome analysis of the anaerobic thermohalophilic bacterium Halothermothrix orenii.</title>
        <authorList>
            <person name="Mavromatis K."/>
            <person name="Ivanova N."/>
            <person name="Anderson I."/>
            <person name="Lykidis A."/>
            <person name="Hooper S.D."/>
            <person name="Sun H."/>
            <person name="Kunin V."/>
            <person name="Lapidus A."/>
            <person name="Hugenholtz P."/>
            <person name="Patel B."/>
            <person name="Kyrpides N.C."/>
        </authorList>
    </citation>
    <scope>NUCLEOTIDE SEQUENCE [LARGE SCALE GENOMIC DNA]</scope>
    <source>
        <strain evidence="11">H 168 / OCM 544 / DSM 9562</strain>
    </source>
</reference>
<dbReference type="PANTHER" id="PTHR37820:SF1">
    <property type="entry name" value="CELL DIVISION PROTEIN FTSQ"/>
    <property type="match status" value="1"/>
</dbReference>
<dbReference type="Gene3D" id="3.10.20.310">
    <property type="entry name" value="membrane protein fhac"/>
    <property type="match status" value="1"/>
</dbReference>
<feature type="transmembrane region" description="Helical" evidence="8">
    <location>
        <begin position="7"/>
        <end position="29"/>
    </location>
</feature>
<evidence type="ECO:0000256" key="2">
    <source>
        <dbReference type="ARBA" id="ARBA00022475"/>
    </source>
</evidence>
<evidence type="ECO:0000256" key="5">
    <source>
        <dbReference type="ARBA" id="ARBA00022989"/>
    </source>
</evidence>
<keyword evidence="7" id="KW-0131">Cell cycle</keyword>
<evidence type="ECO:0000256" key="4">
    <source>
        <dbReference type="ARBA" id="ARBA00022692"/>
    </source>
</evidence>
<keyword evidence="2" id="KW-1003">Cell membrane</keyword>
<dbReference type="EMBL" id="CP001098">
    <property type="protein sequence ID" value="ACL69667.1"/>
    <property type="molecule type" value="Genomic_DNA"/>
</dbReference>
<dbReference type="HOGENOM" id="CLU_1178893_0_0_9"/>
<evidence type="ECO:0000256" key="3">
    <source>
        <dbReference type="ARBA" id="ARBA00022618"/>
    </source>
</evidence>
<accession>B8CWJ8</accession>